<feature type="domain" description="EF-hand" evidence="1">
    <location>
        <begin position="24"/>
        <end position="59"/>
    </location>
</feature>
<gene>
    <name evidence="2" type="ORF">AMST5_01237</name>
</gene>
<proteinExistence type="predicted"/>
<protein>
    <recommendedName>
        <fullName evidence="1">EF-hand domain-containing protein</fullName>
    </recommendedName>
</protein>
<reference evidence="2" key="1">
    <citation type="submission" date="2023-07" db="EMBL/GenBank/DDBJ databases">
        <authorList>
            <person name="Pelsma A.J. K."/>
        </authorList>
    </citation>
    <scope>NUCLEOTIDE SEQUENCE</scope>
</reference>
<dbReference type="PROSITE" id="PS50222">
    <property type="entry name" value="EF_HAND_2"/>
    <property type="match status" value="1"/>
</dbReference>
<dbReference type="Gene3D" id="1.10.238.10">
    <property type="entry name" value="EF-hand"/>
    <property type="match status" value="1"/>
</dbReference>
<dbReference type="InterPro" id="IPR011992">
    <property type="entry name" value="EF-hand-dom_pair"/>
</dbReference>
<dbReference type="Pfam" id="PF13202">
    <property type="entry name" value="EF-hand_5"/>
    <property type="match status" value="1"/>
</dbReference>
<sequence>MKPSIAAVFFLLAFVATPARAQSDAIHMIDAVFQMFDENKDGYVSTPEANHFIDKTFAEMDPKKTGRVTPEAWLRFSFGLADIAADWDRSEAYNRAKMRIFLRWDRSHSGFLTLEDYRAGVLGEAREGVGDKAKEGEPLMIDLAAFKRAPFVRQLLNSLH</sequence>
<dbReference type="PROSITE" id="PS00018">
    <property type="entry name" value="EF_HAND_1"/>
    <property type="match status" value="1"/>
</dbReference>
<dbReference type="GO" id="GO:0005509">
    <property type="term" value="F:calcium ion binding"/>
    <property type="evidence" value="ECO:0007669"/>
    <property type="project" value="InterPro"/>
</dbReference>
<dbReference type="EMBL" id="OY288114">
    <property type="protein sequence ID" value="CAJ0859739.1"/>
    <property type="molecule type" value="Genomic_DNA"/>
</dbReference>
<dbReference type="InterPro" id="IPR018247">
    <property type="entry name" value="EF_Hand_1_Ca_BS"/>
</dbReference>
<dbReference type="InterPro" id="IPR002048">
    <property type="entry name" value="EF_hand_dom"/>
</dbReference>
<name>A0AA48LY78_9ZZZZ</name>
<evidence type="ECO:0000313" key="2">
    <source>
        <dbReference type="EMBL" id="CAJ0859739.1"/>
    </source>
</evidence>
<dbReference type="AlphaFoldDB" id="A0AA48LY78"/>
<organism evidence="2">
    <name type="scientific">freshwater sediment metagenome</name>
    <dbReference type="NCBI Taxonomy" id="556182"/>
    <lineage>
        <taxon>unclassified sequences</taxon>
        <taxon>metagenomes</taxon>
        <taxon>ecological metagenomes</taxon>
    </lineage>
</organism>
<evidence type="ECO:0000259" key="1">
    <source>
        <dbReference type="PROSITE" id="PS50222"/>
    </source>
</evidence>
<dbReference type="SUPFAM" id="SSF47473">
    <property type="entry name" value="EF-hand"/>
    <property type="match status" value="1"/>
</dbReference>
<accession>A0AA48LY78</accession>